<dbReference type="EMBL" id="PFAY01000006">
    <property type="protein sequence ID" value="PIT93281.1"/>
    <property type="molecule type" value="Genomic_DNA"/>
</dbReference>
<sequence>MERKEPEVNKEDLLKPEKETIDNLLKVCEKFFSDEEEEDEVTGAKVALYRNPNGGEIVFYKDPIHLNSGEEKDILFMIHSTNDNDGRAEYIDYYIRKNGIVDKVIDKEDDFEEEEEEDEDYEFLEEDEEELTQKEILSSRENYIASERKLREVSGGPFFTPEKAVRGLIKRLEEIYNALMLTKEKDEKIIDNLRDSILYLADNLPGFARHDTVDFSEPAKINFYLLKVLKYVYFGESLAENSTLINSPKLNRIFIYPKEIEEFRDLSEIKGVGDLSKSLGMEIVYNEEEGIFIVWLDLKDRENVISEFYNISDSGVDVHRFIFRTSDGKEIDKEIEVLDVQETRVSNLVSLINSYIPTRN</sequence>
<organism evidence="1 2">
    <name type="scientific">Candidatus Harrisonbacteria bacterium CG10_big_fil_rev_8_21_14_0_10_38_8</name>
    <dbReference type="NCBI Taxonomy" id="1974582"/>
    <lineage>
        <taxon>Bacteria</taxon>
        <taxon>Candidatus Harrisoniibacteriota</taxon>
    </lineage>
</organism>
<protein>
    <submittedName>
        <fullName evidence="1">Uncharacterized protein</fullName>
    </submittedName>
</protein>
<proteinExistence type="predicted"/>
<reference evidence="2" key="1">
    <citation type="submission" date="2017-09" db="EMBL/GenBank/DDBJ databases">
        <title>Depth-based differentiation of microbial function through sediment-hosted aquifers and enrichment of novel symbionts in the deep terrestrial subsurface.</title>
        <authorList>
            <person name="Probst A.J."/>
            <person name="Ladd B."/>
            <person name="Jarett J.K."/>
            <person name="Geller-Mcgrath D.E."/>
            <person name="Sieber C.M.K."/>
            <person name="Emerson J.B."/>
            <person name="Anantharaman K."/>
            <person name="Thomas B.C."/>
            <person name="Malmstrom R."/>
            <person name="Stieglmeier M."/>
            <person name="Klingl A."/>
            <person name="Woyke T."/>
            <person name="Ryan C.M."/>
            <person name="Banfield J.F."/>
        </authorList>
    </citation>
    <scope>NUCLEOTIDE SEQUENCE [LARGE SCALE GENOMIC DNA]</scope>
</reference>
<evidence type="ECO:0000313" key="1">
    <source>
        <dbReference type="EMBL" id="PIT93281.1"/>
    </source>
</evidence>
<name>A0A2M6WKF5_9BACT</name>
<dbReference type="Proteomes" id="UP000229112">
    <property type="component" value="Unassembled WGS sequence"/>
</dbReference>
<comment type="caution">
    <text evidence="1">The sequence shown here is derived from an EMBL/GenBank/DDBJ whole genome shotgun (WGS) entry which is preliminary data.</text>
</comment>
<dbReference type="AlphaFoldDB" id="A0A2M6WKF5"/>
<accession>A0A2M6WKF5</accession>
<gene>
    <name evidence="1" type="ORF">COU06_00800</name>
</gene>
<evidence type="ECO:0000313" key="2">
    <source>
        <dbReference type="Proteomes" id="UP000229112"/>
    </source>
</evidence>